<dbReference type="EMBL" id="JACHFD010000015">
    <property type="protein sequence ID" value="MBB5352759.1"/>
    <property type="molecule type" value="Genomic_DNA"/>
</dbReference>
<evidence type="ECO:0000313" key="3">
    <source>
        <dbReference type="Proteomes" id="UP000557717"/>
    </source>
</evidence>
<gene>
    <name evidence="2" type="ORF">HNR46_003007</name>
</gene>
<keyword evidence="1" id="KW-1133">Transmembrane helix</keyword>
<reference evidence="2 3" key="1">
    <citation type="submission" date="2020-08" db="EMBL/GenBank/DDBJ databases">
        <title>Genomic Encyclopedia of Type Strains, Phase IV (KMG-IV): sequencing the most valuable type-strain genomes for metagenomic binning, comparative biology and taxonomic classification.</title>
        <authorList>
            <person name="Goeker M."/>
        </authorList>
    </citation>
    <scope>NUCLEOTIDE SEQUENCE [LARGE SCALE GENOMIC DNA]</scope>
    <source>
        <strain evidence="2 3">YC6886</strain>
    </source>
</reference>
<evidence type="ECO:0000256" key="1">
    <source>
        <dbReference type="SAM" id="Phobius"/>
    </source>
</evidence>
<keyword evidence="1" id="KW-0472">Membrane</keyword>
<sequence length="258" mass="28226">MKRWLKGLLLRLLPWVWILPLAAQVGRVNSVPPAPAGGVLDDARLFTTSPGRLRAMEERIQRVSASSGMPIYVVFFDSLIGRRMGDEVQLLRDAWLGDGTGVLLAIETGNGQYWLNWADGQPVQVEGQAAVPVVHKGAMPPQEQLLIDQQIEDLGRMPTGSMDHAERMVEVLLKGIERSMGPGSKGSSASTGAILVITLAGMAMLLLAGLLLVKRARSVERRTKEKFRFPQVKVRRRLGGRYSGGRVREMSFGASSSE</sequence>
<protein>
    <recommendedName>
        <fullName evidence="4">TPM domain-containing protein</fullName>
    </recommendedName>
</protein>
<feature type="transmembrane region" description="Helical" evidence="1">
    <location>
        <begin position="192"/>
        <end position="213"/>
    </location>
</feature>
<comment type="caution">
    <text evidence="2">The sequence shown here is derived from an EMBL/GenBank/DDBJ whole genome shotgun (WGS) entry which is preliminary data.</text>
</comment>
<dbReference type="Proteomes" id="UP000557717">
    <property type="component" value="Unassembled WGS sequence"/>
</dbReference>
<keyword evidence="3" id="KW-1185">Reference proteome</keyword>
<keyword evidence="1" id="KW-0812">Transmembrane</keyword>
<evidence type="ECO:0000313" key="2">
    <source>
        <dbReference type="EMBL" id="MBB5352759.1"/>
    </source>
</evidence>
<accession>A0A840VG13</accession>
<dbReference type="RefSeq" id="WP_184020062.1">
    <property type="nucleotide sequence ID" value="NZ_JACHFD010000015.1"/>
</dbReference>
<organism evidence="2 3">
    <name type="scientific">Haloferula luteola</name>
    <dbReference type="NCBI Taxonomy" id="595692"/>
    <lineage>
        <taxon>Bacteria</taxon>
        <taxon>Pseudomonadati</taxon>
        <taxon>Verrucomicrobiota</taxon>
        <taxon>Verrucomicrobiia</taxon>
        <taxon>Verrucomicrobiales</taxon>
        <taxon>Verrucomicrobiaceae</taxon>
        <taxon>Haloferula</taxon>
    </lineage>
</organism>
<proteinExistence type="predicted"/>
<dbReference type="AlphaFoldDB" id="A0A840VG13"/>
<evidence type="ECO:0008006" key="4">
    <source>
        <dbReference type="Google" id="ProtNLM"/>
    </source>
</evidence>
<name>A0A840VG13_9BACT</name>
<dbReference type="Gene3D" id="3.10.310.50">
    <property type="match status" value="1"/>
</dbReference>